<comment type="cofactor">
    <cofactor evidence="1 6">
        <name>(R)-lipoate</name>
        <dbReference type="ChEBI" id="CHEBI:83088"/>
    </cofactor>
</comment>
<gene>
    <name evidence="9" type="ORF">SAMN04488564_112179</name>
</gene>
<sequence length="380" mass="40310">MIDVEVPKLNNNDAGYVLTDWLVEEGRWVRPGDPIAVIETSKTAEELISEQGGVLHQVVPESAECQGGDVVGHLFDSEEDHRRFTAELDTGVPAPDEAEVTTGPVLTEPARALAERHGIGLAEFGGLGRAVVRESDVQRLLDERGSTGESDVDVHEPGRVQRAVAAAVTESHRSIPAAFTAIAVPVDAALAEAARRSASGDSWIGLPELLVAVVGALHRDFPICYGHPLADGTVALPRGAHVGVTIDVGKGLKVPVVRDAHQRSVAELADVLMDFRIRAMRDTLRPADLEGGNILVSLNNEEDVLVATPIVMPGQICALSLAGTRQEPVPGADGTPAFRSVVHIGLAYDHRFVNGREAIRFLRAVRAGLETAGSDADAAR</sequence>
<dbReference type="GO" id="GO:0016407">
    <property type="term" value="F:acetyltransferase activity"/>
    <property type="evidence" value="ECO:0007669"/>
    <property type="project" value="TreeGrafter"/>
</dbReference>
<feature type="domain" description="Lipoyl-binding" evidence="8">
    <location>
        <begin position="15"/>
        <end position="71"/>
    </location>
</feature>
<dbReference type="RefSeq" id="WP_093603736.1">
    <property type="nucleotide sequence ID" value="NZ_FOYL01000012.1"/>
</dbReference>
<feature type="domain" description="2-oxoacid dehydrogenase acyltransferase catalytic" evidence="7">
    <location>
        <begin position="158"/>
        <end position="371"/>
    </location>
</feature>
<name>A0A1I6FDS8_9PSEU</name>
<accession>A0A1I6FDS8</accession>
<dbReference type="InterPro" id="IPR011053">
    <property type="entry name" value="Single_hybrid_motif"/>
</dbReference>
<dbReference type="InterPro" id="IPR000089">
    <property type="entry name" value="Biotin_lipoyl"/>
</dbReference>
<evidence type="ECO:0000256" key="5">
    <source>
        <dbReference type="ARBA" id="ARBA00023315"/>
    </source>
</evidence>
<dbReference type="SUPFAM" id="SSF51230">
    <property type="entry name" value="Single hybrid motif"/>
    <property type="match status" value="1"/>
</dbReference>
<dbReference type="Pfam" id="PF00198">
    <property type="entry name" value="2-oxoacid_dh"/>
    <property type="match status" value="1"/>
</dbReference>
<proteinExistence type="inferred from homology"/>
<evidence type="ECO:0000256" key="3">
    <source>
        <dbReference type="ARBA" id="ARBA00022679"/>
    </source>
</evidence>
<keyword evidence="4 6" id="KW-0450">Lipoyl</keyword>
<dbReference type="SUPFAM" id="SSF52777">
    <property type="entry name" value="CoA-dependent acyltransferases"/>
    <property type="match status" value="1"/>
</dbReference>
<dbReference type="GO" id="GO:0005737">
    <property type="term" value="C:cytoplasm"/>
    <property type="evidence" value="ECO:0007669"/>
    <property type="project" value="TreeGrafter"/>
</dbReference>
<evidence type="ECO:0000313" key="9">
    <source>
        <dbReference type="EMBL" id="SFR28068.1"/>
    </source>
</evidence>
<dbReference type="CDD" id="cd06849">
    <property type="entry name" value="lipoyl_domain"/>
    <property type="match status" value="1"/>
</dbReference>
<dbReference type="PANTHER" id="PTHR43178">
    <property type="entry name" value="DIHYDROLIPOAMIDE ACETYLTRANSFERASE COMPONENT OF PYRUVATE DEHYDROGENASE COMPLEX"/>
    <property type="match status" value="1"/>
</dbReference>
<evidence type="ECO:0000256" key="2">
    <source>
        <dbReference type="ARBA" id="ARBA00007317"/>
    </source>
</evidence>
<dbReference type="STRING" id="84724.SAMN04488564_112179"/>
<organism evidence="9 10">
    <name type="scientific">Lentzea waywayandensis</name>
    <dbReference type="NCBI Taxonomy" id="84724"/>
    <lineage>
        <taxon>Bacteria</taxon>
        <taxon>Bacillati</taxon>
        <taxon>Actinomycetota</taxon>
        <taxon>Actinomycetes</taxon>
        <taxon>Pseudonocardiales</taxon>
        <taxon>Pseudonocardiaceae</taxon>
        <taxon>Lentzea</taxon>
    </lineage>
</organism>
<dbReference type="InterPro" id="IPR050743">
    <property type="entry name" value="2-oxoacid_DH_E2_comp"/>
</dbReference>
<dbReference type="PROSITE" id="PS00189">
    <property type="entry name" value="LIPOYL"/>
    <property type="match status" value="1"/>
</dbReference>
<dbReference type="Pfam" id="PF00364">
    <property type="entry name" value="Biotin_lipoyl"/>
    <property type="match status" value="1"/>
</dbReference>
<keyword evidence="5 6" id="KW-0012">Acyltransferase</keyword>
<protein>
    <recommendedName>
        <fullName evidence="6">Dihydrolipoamide acetyltransferase component of pyruvate dehydrogenase complex</fullName>
        <ecNumber evidence="6">2.3.1.-</ecNumber>
    </recommendedName>
</protein>
<dbReference type="Gene3D" id="3.30.559.10">
    <property type="entry name" value="Chloramphenicol acetyltransferase-like domain"/>
    <property type="match status" value="1"/>
</dbReference>
<evidence type="ECO:0000259" key="8">
    <source>
        <dbReference type="Pfam" id="PF00364"/>
    </source>
</evidence>
<keyword evidence="3 6" id="KW-0808">Transferase</keyword>
<dbReference type="AlphaFoldDB" id="A0A1I6FDS8"/>
<keyword evidence="10" id="KW-1185">Reference proteome</keyword>
<evidence type="ECO:0000256" key="4">
    <source>
        <dbReference type="ARBA" id="ARBA00022823"/>
    </source>
</evidence>
<dbReference type="InterPro" id="IPR003016">
    <property type="entry name" value="2-oxoA_DH_lipoyl-BS"/>
</dbReference>
<reference evidence="10" key="1">
    <citation type="submission" date="2016-10" db="EMBL/GenBank/DDBJ databases">
        <authorList>
            <person name="Varghese N."/>
            <person name="Submissions S."/>
        </authorList>
    </citation>
    <scope>NUCLEOTIDE SEQUENCE [LARGE SCALE GENOMIC DNA]</scope>
    <source>
        <strain evidence="10">DSM 44232</strain>
    </source>
</reference>
<dbReference type="PANTHER" id="PTHR43178:SF5">
    <property type="entry name" value="LIPOAMIDE ACYLTRANSFERASE COMPONENT OF BRANCHED-CHAIN ALPHA-KETO ACID DEHYDROGENASE COMPLEX, MITOCHONDRIAL"/>
    <property type="match status" value="1"/>
</dbReference>
<dbReference type="InterPro" id="IPR023213">
    <property type="entry name" value="CAT-like_dom_sf"/>
</dbReference>
<comment type="similarity">
    <text evidence="2 6">Belongs to the 2-oxoacid dehydrogenase family.</text>
</comment>
<dbReference type="EC" id="2.3.1.-" evidence="6"/>
<dbReference type="Gene3D" id="2.40.50.100">
    <property type="match status" value="1"/>
</dbReference>
<dbReference type="InterPro" id="IPR001078">
    <property type="entry name" value="2-oxoacid_DH_actylTfrase"/>
</dbReference>
<dbReference type="GO" id="GO:0031405">
    <property type="term" value="F:lipoic acid binding"/>
    <property type="evidence" value="ECO:0007669"/>
    <property type="project" value="TreeGrafter"/>
</dbReference>
<evidence type="ECO:0000256" key="1">
    <source>
        <dbReference type="ARBA" id="ARBA00001938"/>
    </source>
</evidence>
<dbReference type="OrthoDB" id="3681540at2"/>
<evidence type="ECO:0000259" key="7">
    <source>
        <dbReference type="Pfam" id="PF00198"/>
    </source>
</evidence>
<dbReference type="Proteomes" id="UP000198583">
    <property type="component" value="Unassembled WGS sequence"/>
</dbReference>
<evidence type="ECO:0000256" key="6">
    <source>
        <dbReference type="RuleBase" id="RU003423"/>
    </source>
</evidence>
<evidence type="ECO:0000313" key="10">
    <source>
        <dbReference type="Proteomes" id="UP000198583"/>
    </source>
</evidence>
<dbReference type="EMBL" id="FOYL01000012">
    <property type="protein sequence ID" value="SFR28068.1"/>
    <property type="molecule type" value="Genomic_DNA"/>
</dbReference>